<keyword evidence="2" id="KW-0378">Hydrolase</keyword>
<sequence length="677" mass="77390">MTTFKEIYKRIYASWLGKNIGIRLGAPIESWTGTEVRKCYQPITDYLTDYSQFAADDDANGPLFFADVMKHHSIDDVKAQDMANNLLNVVPYEKGFFWWGGKGISTEHTAWLNLINHVDAPLSGSCKQNTKAVSEQIGGQIFSDCWGYLALDKPEIATTLAEKMSSVTHDLDGIEGGKFVAVCISLAWHHLDAREIITSALTYLNPDSNYTQLIREMLDFHLQYPNDPKKCLAYIEDKHSYDNYEGLCHILPNTAIMLYGMLYGKNDFDLTMQLIAEAGRDTDCNLGNVGSIIGMMVGIENINEKWIKPINDVLLCSSSIGTKNITTLSKTAYQFATLACKLHDIPTADETIARHTTDFSLPYATNGFQIETSRYHACNLRVQNNQLKICLDDILSNQEFKLYKHSYFRPQDVYDCRYEPEFAAIIEPGDIIRCHLDNPEHLPLDIAIYIKGYSGKIYHSDFTQETDLEYHPNTNDIPYLEYGFIIRSQNRIQRNYFTVNNFEIIKQPSYQIDFLSLTVEDWGYDIGLKQHYGISGLRIHRGSATIHDNQFLLDAHSEFNFSGPDVSIHNMSLSWIPQDNIHLHMCYQWHGCYDYQSIEVDHNTVYLTSNYNRIVTRKPITCMHESIASIDYDYNKQAIYINSKKFEISLTLVPSCVAILNESNQPIQLLSCRIEGK</sequence>
<evidence type="ECO:0000313" key="3">
    <source>
        <dbReference type="Proteomes" id="UP000284731"/>
    </source>
</evidence>
<dbReference type="Gene3D" id="1.10.4080.10">
    <property type="entry name" value="ADP-ribosylation/Crystallin J1"/>
    <property type="match status" value="1"/>
</dbReference>
<keyword evidence="1" id="KW-0460">Magnesium</keyword>
<keyword evidence="1" id="KW-0479">Metal-binding</keyword>
<dbReference type="InterPro" id="IPR005502">
    <property type="entry name" value="Ribosyl_crysJ1"/>
</dbReference>
<dbReference type="RefSeq" id="WP_118764714.1">
    <property type="nucleotide sequence ID" value="NZ_CABJCF010000002.1"/>
</dbReference>
<dbReference type="Proteomes" id="UP000284731">
    <property type="component" value="Unassembled WGS sequence"/>
</dbReference>
<dbReference type="SUPFAM" id="SSF101478">
    <property type="entry name" value="ADP-ribosylglycohydrolase"/>
    <property type="match status" value="1"/>
</dbReference>
<dbReference type="GO" id="GO:0016787">
    <property type="term" value="F:hydrolase activity"/>
    <property type="evidence" value="ECO:0007669"/>
    <property type="project" value="UniProtKB-KW"/>
</dbReference>
<dbReference type="GO" id="GO:0046872">
    <property type="term" value="F:metal ion binding"/>
    <property type="evidence" value="ECO:0007669"/>
    <property type="project" value="UniProtKB-KW"/>
</dbReference>
<name>A0A412PEX8_9FIRM</name>
<accession>A0A412PEX8</accession>
<dbReference type="Pfam" id="PF03747">
    <property type="entry name" value="ADP_ribosyl_GH"/>
    <property type="match status" value="1"/>
</dbReference>
<dbReference type="EMBL" id="QRWX01000002">
    <property type="protein sequence ID" value="RGT56167.1"/>
    <property type="molecule type" value="Genomic_DNA"/>
</dbReference>
<comment type="caution">
    <text evidence="2">The sequence shown here is derived from an EMBL/GenBank/DDBJ whole genome shotgun (WGS) entry which is preliminary data.</text>
</comment>
<comment type="cofactor">
    <cofactor evidence="1">
        <name>Mg(2+)</name>
        <dbReference type="ChEBI" id="CHEBI:18420"/>
    </cofactor>
    <text evidence="1">Binds 2 magnesium ions per subunit.</text>
</comment>
<evidence type="ECO:0000256" key="1">
    <source>
        <dbReference type="PIRSR" id="PIRSR605502-1"/>
    </source>
</evidence>
<dbReference type="InterPro" id="IPR036705">
    <property type="entry name" value="Ribosyl_crysJ1_sf"/>
</dbReference>
<gene>
    <name evidence="2" type="ORF">DWX20_04995</name>
</gene>
<feature type="binding site" evidence="1">
    <location>
        <position position="283"/>
    </location>
    <ligand>
        <name>Mg(2+)</name>
        <dbReference type="ChEBI" id="CHEBI:18420"/>
        <label>1</label>
    </ligand>
</feature>
<dbReference type="AlphaFoldDB" id="A0A412PEX8"/>
<organism evidence="2 3">
    <name type="scientific">Solobacterium moorei</name>
    <dbReference type="NCBI Taxonomy" id="102148"/>
    <lineage>
        <taxon>Bacteria</taxon>
        <taxon>Bacillati</taxon>
        <taxon>Bacillota</taxon>
        <taxon>Erysipelotrichia</taxon>
        <taxon>Erysipelotrichales</taxon>
        <taxon>Erysipelotrichaceae</taxon>
        <taxon>Solobacterium</taxon>
    </lineage>
</organism>
<evidence type="ECO:0000313" key="2">
    <source>
        <dbReference type="EMBL" id="RGT56167.1"/>
    </source>
</evidence>
<protein>
    <submittedName>
        <fullName evidence="2">ADP-ribosylglycohydrolase family protein</fullName>
    </submittedName>
</protein>
<proteinExistence type="predicted"/>
<feature type="binding site" evidence="1">
    <location>
        <position position="281"/>
    </location>
    <ligand>
        <name>Mg(2+)</name>
        <dbReference type="ChEBI" id="CHEBI:18420"/>
        <label>1</label>
    </ligand>
</feature>
<reference evidence="2 3" key="1">
    <citation type="submission" date="2018-08" db="EMBL/GenBank/DDBJ databases">
        <title>A genome reference for cultivated species of the human gut microbiota.</title>
        <authorList>
            <person name="Zou Y."/>
            <person name="Xue W."/>
            <person name="Luo G."/>
        </authorList>
    </citation>
    <scope>NUCLEOTIDE SEQUENCE [LARGE SCALE GENOMIC DNA]</scope>
    <source>
        <strain evidence="2 3">AF18-46</strain>
    </source>
</reference>